<dbReference type="Proteomes" id="UP000766246">
    <property type="component" value="Unassembled WGS sequence"/>
</dbReference>
<dbReference type="AlphaFoldDB" id="A0A927UAH8"/>
<reference evidence="1" key="1">
    <citation type="submission" date="2019-04" db="EMBL/GenBank/DDBJ databases">
        <title>Evolution of Biomass-Degrading Anaerobic Consortia Revealed by Metagenomics.</title>
        <authorList>
            <person name="Peng X."/>
        </authorList>
    </citation>
    <scope>NUCLEOTIDE SEQUENCE</scope>
    <source>
        <strain evidence="1">SIG311</strain>
    </source>
</reference>
<organism evidence="1 2">
    <name type="scientific">Pseudobutyrivibrio ruminis</name>
    <dbReference type="NCBI Taxonomy" id="46206"/>
    <lineage>
        <taxon>Bacteria</taxon>
        <taxon>Bacillati</taxon>
        <taxon>Bacillota</taxon>
        <taxon>Clostridia</taxon>
        <taxon>Lachnospirales</taxon>
        <taxon>Lachnospiraceae</taxon>
        <taxon>Pseudobutyrivibrio</taxon>
    </lineage>
</organism>
<sequence length="107" mass="12565">MSEICEEIKAYYRIVNSHNYNDCRDKLLSIINRNSLTLPEFRNIVAAFSGIDFASESFDDKKKLWNDLFDALQKKIESDFARKTLSVEDKKELDYIKDLLNQAKNHN</sequence>
<evidence type="ECO:0000313" key="2">
    <source>
        <dbReference type="Proteomes" id="UP000766246"/>
    </source>
</evidence>
<proteinExistence type="predicted"/>
<protein>
    <submittedName>
        <fullName evidence="1">Uncharacterized protein</fullName>
    </submittedName>
</protein>
<dbReference type="EMBL" id="SVER01000004">
    <property type="protein sequence ID" value="MBE5918578.1"/>
    <property type="molecule type" value="Genomic_DNA"/>
</dbReference>
<comment type="caution">
    <text evidence="1">The sequence shown here is derived from an EMBL/GenBank/DDBJ whole genome shotgun (WGS) entry which is preliminary data.</text>
</comment>
<accession>A0A927UAH8</accession>
<name>A0A927UAH8_9FIRM</name>
<evidence type="ECO:0000313" key="1">
    <source>
        <dbReference type="EMBL" id="MBE5918578.1"/>
    </source>
</evidence>
<gene>
    <name evidence="1" type="ORF">E7272_01930</name>
</gene>